<dbReference type="EMBL" id="JANRMS010001554">
    <property type="protein sequence ID" value="KAJ3527480.1"/>
    <property type="molecule type" value="Genomic_DNA"/>
</dbReference>
<name>A0ACC1RX10_9HYPO</name>
<protein>
    <submittedName>
        <fullName evidence="1">Uncharacterized protein</fullName>
    </submittedName>
</protein>
<proteinExistence type="predicted"/>
<gene>
    <name evidence="1" type="ORF">NM208_g10680</name>
</gene>
<evidence type="ECO:0000313" key="2">
    <source>
        <dbReference type="Proteomes" id="UP001148629"/>
    </source>
</evidence>
<comment type="caution">
    <text evidence="1">The sequence shown here is derived from an EMBL/GenBank/DDBJ whole genome shotgun (WGS) entry which is preliminary data.</text>
</comment>
<dbReference type="Proteomes" id="UP001148629">
    <property type="component" value="Unassembled WGS sequence"/>
</dbReference>
<keyword evidence="2" id="KW-1185">Reference proteome</keyword>
<organism evidence="1 2">
    <name type="scientific">Fusarium decemcellulare</name>
    <dbReference type="NCBI Taxonomy" id="57161"/>
    <lineage>
        <taxon>Eukaryota</taxon>
        <taxon>Fungi</taxon>
        <taxon>Dikarya</taxon>
        <taxon>Ascomycota</taxon>
        <taxon>Pezizomycotina</taxon>
        <taxon>Sordariomycetes</taxon>
        <taxon>Hypocreomycetidae</taxon>
        <taxon>Hypocreales</taxon>
        <taxon>Nectriaceae</taxon>
        <taxon>Fusarium</taxon>
        <taxon>Fusarium decemcellulare species complex</taxon>
    </lineage>
</organism>
<reference evidence="1" key="1">
    <citation type="submission" date="2022-08" db="EMBL/GenBank/DDBJ databases">
        <title>Genome Sequence of Fusarium decemcellulare.</title>
        <authorList>
            <person name="Buettner E."/>
        </authorList>
    </citation>
    <scope>NUCLEOTIDE SEQUENCE</scope>
    <source>
        <strain evidence="1">Babe19</strain>
    </source>
</reference>
<sequence>MFGLHRLSVDPRGVDVTCHGCTRKGNFSATWVVKAARHSKSAMKVSSQQTHAEMMSTGDGLYVRKEAWFPFETAAQDMTASRAWSEFIADSSPRVVGHTSQSDRRSSKGEQNSRPRHLSTRGLSTSDAGTQRPCSCVWLSRPFGGCVALGEQEDLSNHVPEMLSSSPRRYALSQMQPDRDSRRCRGP</sequence>
<accession>A0ACC1RX10</accession>
<evidence type="ECO:0000313" key="1">
    <source>
        <dbReference type="EMBL" id="KAJ3527480.1"/>
    </source>
</evidence>